<evidence type="ECO:0000313" key="4">
    <source>
        <dbReference type="EMBL" id="MFC3103658.1"/>
    </source>
</evidence>
<evidence type="ECO:0000256" key="2">
    <source>
        <dbReference type="ARBA" id="ARBA00023054"/>
    </source>
</evidence>
<dbReference type="Gene3D" id="2.40.30.170">
    <property type="match status" value="1"/>
</dbReference>
<reference evidence="5" key="1">
    <citation type="journal article" date="2019" name="Int. J. Syst. Evol. Microbiol.">
        <title>The Global Catalogue of Microorganisms (GCM) 10K type strain sequencing project: providing services to taxonomists for standard genome sequencing and annotation.</title>
        <authorList>
            <consortium name="The Broad Institute Genomics Platform"/>
            <consortium name="The Broad Institute Genome Sequencing Center for Infectious Disease"/>
            <person name="Wu L."/>
            <person name="Ma J."/>
        </authorList>
    </citation>
    <scope>NUCLEOTIDE SEQUENCE [LARGE SCALE GENOMIC DNA]</scope>
    <source>
        <strain evidence="5">KCTC 52640</strain>
    </source>
</reference>
<dbReference type="PANTHER" id="PTHR32347">
    <property type="entry name" value="EFFLUX SYSTEM COMPONENT YKNX-RELATED"/>
    <property type="match status" value="1"/>
</dbReference>
<protein>
    <submittedName>
        <fullName evidence="4">Efflux RND transporter periplasmic adaptor subunit</fullName>
    </submittedName>
</protein>
<dbReference type="Gene3D" id="2.40.50.100">
    <property type="match status" value="1"/>
</dbReference>
<organism evidence="4 5">
    <name type="scientific">Salinisphaera aquimarina</name>
    <dbReference type="NCBI Taxonomy" id="2094031"/>
    <lineage>
        <taxon>Bacteria</taxon>
        <taxon>Pseudomonadati</taxon>
        <taxon>Pseudomonadota</taxon>
        <taxon>Gammaproteobacteria</taxon>
        <taxon>Salinisphaerales</taxon>
        <taxon>Salinisphaeraceae</taxon>
        <taxon>Salinisphaera</taxon>
    </lineage>
</organism>
<name>A0ABV7ELR6_9GAMM</name>
<dbReference type="PANTHER" id="PTHR32347:SF23">
    <property type="entry name" value="BLL5650 PROTEIN"/>
    <property type="match status" value="1"/>
</dbReference>
<evidence type="ECO:0000256" key="1">
    <source>
        <dbReference type="ARBA" id="ARBA00004196"/>
    </source>
</evidence>
<dbReference type="InterPro" id="IPR050465">
    <property type="entry name" value="UPF0194_transport"/>
</dbReference>
<keyword evidence="2" id="KW-0175">Coiled coil</keyword>
<dbReference type="EMBL" id="JBHRSS010000003">
    <property type="protein sequence ID" value="MFC3103658.1"/>
    <property type="molecule type" value="Genomic_DNA"/>
</dbReference>
<keyword evidence="3" id="KW-1133">Transmembrane helix</keyword>
<accession>A0ABV7ELR6</accession>
<sequence length="446" mass="49530">MASEGALDTARLSALFQLEHRARGADSLTALRFVAVNEARSVVDYRQAALLEPAVRGWRVTGISDVPGVDRHSLYAQWLERVVAQQTLDDAKAFDVSHDTLPEWERTVWPEVGPAIGRLVPLAAPGGAPAGWLWLARETPWNDSDRFLLDHMAEVIGHAFTALAPRRRKGRLLGRFKRGSLALLALVLVVAVLAVPVRLSALAPAEIVARNPTIVAAPMEGVVERVLVQPNARVTKGQPLVRLQDLEVRNRFDVANEGLKVAQARYRKALQESFDNPESRAELATLEAEEGLREVQREFAKQELDKIVLRADHDGLVIFNDPNDWAGRPVRTGERIMQLADPASREVRVQLPVDDAIVLQAGAPIKLFLDSRPLSPIDGEVERVSYKPEVTPRDQMVYRVTARLNENRDYLRIGLRGTAKVSGSKVPLGYYLFRRPITALRQTLGI</sequence>
<evidence type="ECO:0000256" key="3">
    <source>
        <dbReference type="SAM" id="Phobius"/>
    </source>
</evidence>
<comment type="subcellular location">
    <subcellularLocation>
        <location evidence="1">Cell envelope</location>
    </subcellularLocation>
</comment>
<dbReference type="Proteomes" id="UP001595462">
    <property type="component" value="Unassembled WGS sequence"/>
</dbReference>
<keyword evidence="5" id="KW-1185">Reference proteome</keyword>
<evidence type="ECO:0000313" key="5">
    <source>
        <dbReference type="Proteomes" id="UP001595462"/>
    </source>
</evidence>
<feature type="transmembrane region" description="Helical" evidence="3">
    <location>
        <begin position="176"/>
        <end position="197"/>
    </location>
</feature>
<dbReference type="RefSeq" id="WP_380687890.1">
    <property type="nucleotide sequence ID" value="NZ_JBHRSS010000003.1"/>
</dbReference>
<comment type="caution">
    <text evidence="4">The sequence shown here is derived from an EMBL/GenBank/DDBJ whole genome shotgun (WGS) entry which is preliminary data.</text>
</comment>
<keyword evidence="3" id="KW-0812">Transmembrane</keyword>
<gene>
    <name evidence="4" type="ORF">ACFOSU_07115</name>
</gene>
<proteinExistence type="predicted"/>
<dbReference type="SUPFAM" id="SSF111369">
    <property type="entry name" value="HlyD-like secretion proteins"/>
    <property type="match status" value="1"/>
</dbReference>
<keyword evidence="3" id="KW-0472">Membrane</keyword>